<keyword evidence="5" id="KW-0175">Coiled coil</keyword>
<dbReference type="AlphaFoldDB" id="A0A8C5CGF4"/>
<dbReference type="Gene3D" id="4.10.830.40">
    <property type="match status" value="1"/>
</dbReference>
<dbReference type="Pfam" id="PF25600">
    <property type="entry name" value="TRIM_CC"/>
    <property type="match status" value="1"/>
</dbReference>
<dbReference type="SUPFAM" id="SSF57845">
    <property type="entry name" value="B-box zinc-binding domain"/>
    <property type="match status" value="1"/>
</dbReference>
<accession>A0A8C5CGF4</accession>
<evidence type="ECO:0000256" key="2">
    <source>
        <dbReference type="ARBA" id="ARBA00022771"/>
    </source>
</evidence>
<dbReference type="Pfam" id="PF13445">
    <property type="entry name" value="zf-RING_UBOX"/>
    <property type="match status" value="1"/>
</dbReference>
<evidence type="ECO:0000256" key="3">
    <source>
        <dbReference type="ARBA" id="ARBA00022833"/>
    </source>
</evidence>
<dbReference type="GeneTree" id="ENSGT01040000240385"/>
<dbReference type="Proteomes" id="UP000694546">
    <property type="component" value="Chromosome 17"/>
</dbReference>
<dbReference type="PROSITE" id="PS50119">
    <property type="entry name" value="ZF_BBOX"/>
    <property type="match status" value="1"/>
</dbReference>
<dbReference type="Gene3D" id="3.30.160.60">
    <property type="entry name" value="Classic Zinc Finger"/>
    <property type="match status" value="1"/>
</dbReference>
<reference evidence="8" key="2">
    <citation type="submission" date="2025-09" db="UniProtKB">
        <authorList>
            <consortium name="Ensembl"/>
        </authorList>
    </citation>
    <scope>IDENTIFICATION</scope>
</reference>
<dbReference type="PANTHER" id="PTHR25465:SF32">
    <property type="entry name" value="BLOODTHIRSTY-RELATED GENE FAMILY, MEMBER 16 ISOFORM X1-RELATED"/>
    <property type="match status" value="1"/>
</dbReference>
<keyword evidence="9" id="KW-1185">Reference proteome</keyword>
<dbReference type="InterPro" id="IPR001841">
    <property type="entry name" value="Znf_RING"/>
</dbReference>
<keyword evidence="2 4" id="KW-0863">Zinc-finger</keyword>
<dbReference type="GO" id="GO:0008270">
    <property type="term" value="F:zinc ion binding"/>
    <property type="evidence" value="ECO:0007669"/>
    <property type="project" value="UniProtKB-KW"/>
</dbReference>
<evidence type="ECO:0000313" key="8">
    <source>
        <dbReference type="Ensembl" id="ENSGMOP00000061183.1"/>
    </source>
</evidence>
<dbReference type="OMA" id="GCSENRI"/>
<dbReference type="SMART" id="SM00336">
    <property type="entry name" value="BBOX"/>
    <property type="match status" value="1"/>
</dbReference>
<proteinExistence type="predicted"/>
<dbReference type="CDD" id="cd19769">
    <property type="entry name" value="Bbox2_TRIM16-like"/>
    <property type="match status" value="1"/>
</dbReference>
<evidence type="ECO:0000313" key="9">
    <source>
        <dbReference type="Proteomes" id="UP000694546"/>
    </source>
</evidence>
<name>A0A8C5CGF4_GADMO</name>
<evidence type="ECO:0000259" key="6">
    <source>
        <dbReference type="PROSITE" id="PS50089"/>
    </source>
</evidence>
<organism evidence="8 9">
    <name type="scientific">Gadus morhua</name>
    <name type="common">Atlantic cod</name>
    <dbReference type="NCBI Taxonomy" id="8049"/>
    <lineage>
        <taxon>Eukaryota</taxon>
        <taxon>Metazoa</taxon>
        <taxon>Chordata</taxon>
        <taxon>Craniata</taxon>
        <taxon>Vertebrata</taxon>
        <taxon>Euteleostomi</taxon>
        <taxon>Actinopterygii</taxon>
        <taxon>Neopterygii</taxon>
        <taxon>Teleostei</taxon>
        <taxon>Neoteleostei</taxon>
        <taxon>Acanthomorphata</taxon>
        <taxon>Zeiogadaria</taxon>
        <taxon>Gadariae</taxon>
        <taxon>Gadiformes</taxon>
        <taxon>Gadoidei</taxon>
        <taxon>Gadidae</taxon>
        <taxon>Gadus</taxon>
    </lineage>
</organism>
<dbReference type="InterPro" id="IPR000315">
    <property type="entry name" value="Znf_B-box"/>
</dbReference>
<dbReference type="SUPFAM" id="SSF57850">
    <property type="entry name" value="RING/U-box"/>
    <property type="match status" value="1"/>
</dbReference>
<keyword evidence="1" id="KW-0479">Metal-binding</keyword>
<evidence type="ECO:0000256" key="1">
    <source>
        <dbReference type="ARBA" id="ARBA00022723"/>
    </source>
</evidence>
<evidence type="ECO:0000259" key="7">
    <source>
        <dbReference type="PROSITE" id="PS50119"/>
    </source>
</evidence>
<feature type="domain" description="B box-type" evidence="7">
    <location>
        <begin position="155"/>
        <end position="195"/>
    </location>
</feature>
<dbReference type="Ensembl" id="ENSGMOT00000029895.1">
    <property type="protein sequence ID" value="ENSGMOP00000061183.1"/>
    <property type="gene ID" value="ENSGMOG00000032743.1"/>
</dbReference>
<dbReference type="PROSITE" id="PS00518">
    <property type="entry name" value="ZF_RING_1"/>
    <property type="match status" value="1"/>
</dbReference>
<dbReference type="InterPro" id="IPR027370">
    <property type="entry name" value="Znf-RING_euk"/>
</dbReference>
<evidence type="ECO:0000256" key="4">
    <source>
        <dbReference type="PROSITE-ProRule" id="PRU00024"/>
    </source>
</evidence>
<evidence type="ECO:0000256" key="5">
    <source>
        <dbReference type="SAM" id="Coils"/>
    </source>
</evidence>
<dbReference type="Gene3D" id="3.30.40.10">
    <property type="entry name" value="Zinc/RING finger domain, C3HC4 (zinc finger)"/>
    <property type="match status" value="1"/>
</dbReference>
<dbReference type="PROSITE" id="PS50089">
    <property type="entry name" value="ZF_RING_2"/>
    <property type="match status" value="1"/>
</dbReference>
<dbReference type="InterPro" id="IPR051051">
    <property type="entry name" value="E3_ubiq-ligase_TRIM/RNF"/>
</dbReference>
<feature type="coiled-coil region" evidence="5">
    <location>
        <begin position="272"/>
        <end position="299"/>
    </location>
</feature>
<dbReference type="Pfam" id="PF00643">
    <property type="entry name" value="zf-B_box"/>
    <property type="match status" value="1"/>
</dbReference>
<dbReference type="SMART" id="SM00184">
    <property type="entry name" value="RING"/>
    <property type="match status" value="1"/>
</dbReference>
<dbReference type="InterPro" id="IPR013083">
    <property type="entry name" value="Znf_RING/FYVE/PHD"/>
</dbReference>
<dbReference type="InterPro" id="IPR058030">
    <property type="entry name" value="TRIM8/14/16/25/29/45/65_CC"/>
</dbReference>
<feature type="coiled-coil region" evidence="5">
    <location>
        <begin position="192"/>
        <end position="226"/>
    </location>
</feature>
<reference evidence="8" key="1">
    <citation type="submission" date="2025-08" db="UniProtKB">
        <authorList>
            <consortium name="Ensembl"/>
        </authorList>
    </citation>
    <scope>IDENTIFICATION</scope>
</reference>
<dbReference type="InterPro" id="IPR017907">
    <property type="entry name" value="Znf_RING_CS"/>
</dbReference>
<feature type="domain" description="RING-type" evidence="6">
    <location>
        <begin position="12"/>
        <end position="52"/>
    </location>
</feature>
<protein>
    <submittedName>
        <fullName evidence="8">Uncharacterized protein</fullName>
    </submittedName>
</protein>
<dbReference type="PANTHER" id="PTHR25465">
    <property type="entry name" value="B-BOX DOMAIN CONTAINING"/>
    <property type="match status" value="1"/>
</dbReference>
<keyword evidence="3" id="KW-0862">Zinc</keyword>
<sequence>MAATLDAEQIQCSICLDIFSKPVSIPCGHNYCMHCLATCWATQQQAQCPLCKEVFHPRPALRVNRTLAFITEAFTRALSENLEDREDGLQPVPRETKGPARPGQQVDCDVCTGLKLAAARSCQVCMRSYCEAHLRTHQSDAVLRRHKLADPAAFPTRGLCRRHRGPLDIFCRTEKMLVCAACIETDHKGHDVVVVETEAGRVKVEMKEAEEQLLQMVQSKREKVQEIAGFLHKGKELADKEMQAAFEELGGFLSGVQAGLLEEEGEVLMAAENKAKVMVEELGEEITQLQKRRSELEQLQHTEDQLHLLQSFLSMRDPPTHRNWSKVRLHDKINLGGARRAVTKMAAFCREMERRLCAQGKPAVYR</sequence>